<protein>
    <recommendedName>
        <fullName evidence="3">Lipoprotein</fullName>
    </recommendedName>
</protein>
<organism evidence="1 2">
    <name type="scientific">Pyxidicoccus parkwayensis</name>
    <dbReference type="NCBI Taxonomy" id="2813578"/>
    <lineage>
        <taxon>Bacteria</taxon>
        <taxon>Pseudomonadati</taxon>
        <taxon>Myxococcota</taxon>
        <taxon>Myxococcia</taxon>
        <taxon>Myxococcales</taxon>
        <taxon>Cystobacterineae</taxon>
        <taxon>Myxococcaceae</taxon>
        <taxon>Pyxidicoccus</taxon>
    </lineage>
</organism>
<sequence>MTRMKTLTLLGGALVLGGVACGETPERPELRLVDLKGATMRVSYIQAPLPRSLGNGEGGRVEVSFHGASTSCFTLAPSVRAMVDGHEMERVADNGREESCDGLAFRFRPDERAEPGPNLVELSDGQDVFRATIEGLTVRHGFSWLSVRSYPMPLNAGETMELSWLPETDLLEEAPGLGRAAFTVSARGGDAIYFQHTENPISSDRKFEVPLPANLPRGDATATVEGGFRMPVLSCDGPAACEAPVRFLQFFQVSVQAP</sequence>
<keyword evidence="2" id="KW-1185">Reference proteome</keyword>
<dbReference type="EMBL" id="CP071090">
    <property type="protein sequence ID" value="QSQ21583.1"/>
    <property type="molecule type" value="Genomic_DNA"/>
</dbReference>
<evidence type="ECO:0000313" key="2">
    <source>
        <dbReference type="Proteomes" id="UP000662747"/>
    </source>
</evidence>
<dbReference type="PROSITE" id="PS51257">
    <property type="entry name" value="PROKAR_LIPOPROTEIN"/>
    <property type="match status" value="1"/>
</dbReference>
<name>A0ABX7NSY7_9BACT</name>
<dbReference type="RefSeq" id="WP_206723160.1">
    <property type="nucleotide sequence ID" value="NZ_CP071090.1"/>
</dbReference>
<evidence type="ECO:0008006" key="3">
    <source>
        <dbReference type="Google" id="ProtNLM"/>
    </source>
</evidence>
<reference evidence="1 2" key="1">
    <citation type="submission" date="2021-02" db="EMBL/GenBank/DDBJ databases">
        <title>De Novo genome assembly of isolated myxobacteria.</title>
        <authorList>
            <person name="Stevens D.C."/>
        </authorList>
    </citation>
    <scope>NUCLEOTIDE SEQUENCE [LARGE SCALE GENOMIC DNA]</scope>
    <source>
        <strain evidence="2">SCPEA02</strain>
    </source>
</reference>
<gene>
    <name evidence="1" type="ORF">JY651_41480</name>
</gene>
<dbReference type="Proteomes" id="UP000662747">
    <property type="component" value="Chromosome"/>
</dbReference>
<evidence type="ECO:0000313" key="1">
    <source>
        <dbReference type="EMBL" id="QSQ21583.1"/>
    </source>
</evidence>
<proteinExistence type="predicted"/>
<accession>A0ABX7NSY7</accession>